<dbReference type="InterPro" id="IPR013785">
    <property type="entry name" value="Aldolase_TIM"/>
</dbReference>
<dbReference type="EMBL" id="WNJQ01000004">
    <property type="protein sequence ID" value="MBC9825459.1"/>
    <property type="molecule type" value="Genomic_DNA"/>
</dbReference>
<evidence type="ECO:0000256" key="4">
    <source>
        <dbReference type="ARBA" id="ARBA00022801"/>
    </source>
</evidence>
<dbReference type="InterPro" id="IPR038417">
    <property type="entry name" value="Alpga-gal_N_sf"/>
</dbReference>
<evidence type="ECO:0000256" key="2">
    <source>
        <dbReference type="ARBA" id="ARBA00006202"/>
    </source>
</evidence>
<dbReference type="PANTHER" id="PTHR43053:SF3">
    <property type="entry name" value="ALPHA-GALACTOSIDASE C-RELATED"/>
    <property type="match status" value="1"/>
</dbReference>
<evidence type="ECO:0000256" key="3">
    <source>
        <dbReference type="ARBA" id="ARBA00012755"/>
    </source>
</evidence>
<organism evidence="9 10">
    <name type="scientific">Carnobacterium inhibens</name>
    <dbReference type="NCBI Taxonomy" id="147709"/>
    <lineage>
        <taxon>Bacteria</taxon>
        <taxon>Bacillati</taxon>
        <taxon>Bacillota</taxon>
        <taxon>Bacilli</taxon>
        <taxon>Lactobacillales</taxon>
        <taxon>Carnobacteriaceae</taxon>
        <taxon>Carnobacterium</taxon>
    </lineage>
</organism>
<dbReference type="PIRSF" id="PIRSF005536">
    <property type="entry name" value="Agal"/>
    <property type="match status" value="1"/>
</dbReference>
<dbReference type="Gene3D" id="3.20.20.70">
    <property type="entry name" value="Aldolase class I"/>
    <property type="match status" value="1"/>
</dbReference>
<evidence type="ECO:0000256" key="6">
    <source>
        <dbReference type="PIRNR" id="PIRNR005536"/>
    </source>
</evidence>
<accession>A0ABR7TDE0</accession>
<name>A0ABR7TDE0_9LACT</name>
<dbReference type="Pfam" id="PF16874">
    <property type="entry name" value="Glyco_hydro_36C"/>
    <property type="match status" value="1"/>
</dbReference>
<comment type="catalytic activity">
    <reaction evidence="1 6">
        <text>Hydrolysis of terminal, non-reducing alpha-D-galactose residues in alpha-D-galactosides, including galactose oligosaccharides, galactomannans and galactolipids.</text>
        <dbReference type="EC" id="3.2.1.22"/>
    </reaction>
</comment>
<dbReference type="InterPro" id="IPR017853">
    <property type="entry name" value="GH"/>
</dbReference>
<protein>
    <recommendedName>
        <fullName evidence="3 6">Alpha-galactosidase</fullName>
        <ecNumber evidence="3 6">3.2.1.22</ecNumber>
    </recommendedName>
</protein>
<evidence type="ECO:0000259" key="8">
    <source>
        <dbReference type="Pfam" id="PF16875"/>
    </source>
</evidence>
<feature type="domain" description="Glycosyl hydrolase family 36 N-terminal" evidence="8">
    <location>
        <begin position="33"/>
        <end position="286"/>
    </location>
</feature>
<dbReference type="InterPro" id="IPR002252">
    <property type="entry name" value="Glyco_hydro_36"/>
</dbReference>
<keyword evidence="10" id="KW-1185">Reference proteome</keyword>
<dbReference type="InterPro" id="IPR000111">
    <property type="entry name" value="Glyco_hydro_27/36_CS"/>
</dbReference>
<dbReference type="InterPro" id="IPR013780">
    <property type="entry name" value="Glyco_hydro_b"/>
</dbReference>
<dbReference type="RefSeq" id="WP_187948771.1">
    <property type="nucleotide sequence ID" value="NZ_WNJQ01000004.1"/>
</dbReference>
<dbReference type="Pfam" id="PF02065">
    <property type="entry name" value="Melibiase"/>
    <property type="match status" value="1"/>
</dbReference>
<evidence type="ECO:0000256" key="5">
    <source>
        <dbReference type="ARBA" id="ARBA00023295"/>
    </source>
</evidence>
<dbReference type="PROSITE" id="PS00512">
    <property type="entry name" value="ALPHA_GALACTOSIDASE"/>
    <property type="match status" value="1"/>
</dbReference>
<dbReference type="InterPro" id="IPR031705">
    <property type="entry name" value="Glyco_hydro_36_C"/>
</dbReference>
<dbReference type="Proteomes" id="UP000638836">
    <property type="component" value="Unassembled WGS sequence"/>
</dbReference>
<comment type="similarity">
    <text evidence="2">Belongs to the glycosyl hydrolase 36 family.</text>
</comment>
<dbReference type="InterPro" id="IPR050985">
    <property type="entry name" value="Alpha-glycosidase_related"/>
</dbReference>
<dbReference type="Gene3D" id="2.60.40.1180">
    <property type="entry name" value="Golgi alpha-mannosidase II"/>
    <property type="match status" value="1"/>
</dbReference>
<proteinExistence type="inferred from homology"/>
<reference evidence="9 10" key="1">
    <citation type="journal article" date="2020" name="Microorganisms">
        <title>New Insight into Antimicrobial Compounds from Food and Marine-Sourced Carnobacterium Species through Phenotype and Genome Analyses.</title>
        <authorList>
            <person name="Begrem S."/>
            <person name="Ivaniuk F."/>
            <person name="Gigout-Chevalier F."/>
            <person name="Kolypczuk L."/>
            <person name="Bonnetot S."/>
            <person name="Leroi F."/>
            <person name="Grovel O."/>
            <person name="Delbarre-Ladrat C."/>
            <person name="Passerini D."/>
        </authorList>
    </citation>
    <scope>NUCLEOTIDE SEQUENCE [LARGE SCALE GENOMIC DNA]</scope>
    <source>
        <strain evidence="9 10">MIP2551</strain>
    </source>
</reference>
<dbReference type="Gene3D" id="2.70.98.60">
    <property type="entry name" value="alpha-galactosidase from lactobacil brevis"/>
    <property type="match status" value="1"/>
</dbReference>
<evidence type="ECO:0000313" key="9">
    <source>
        <dbReference type="EMBL" id="MBC9825459.1"/>
    </source>
</evidence>
<evidence type="ECO:0000259" key="7">
    <source>
        <dbReference type="Pfam" id="PF16874"/>
    </source>
</evidence>
<dbReference type="PRINTS" id="PR00743">
    <property type="entry name" value="GLHYDRLASE36"/>
</dbReference>
<gene>
    <name evidence="9" type="ORF">GLO26_06410</name>
</gene>
<keyword evidence="4 6" id="KW-0378">Hydrolase</keyword>
<dbReference type="InterPro" id="IPR031704">
    <property type="entry name" value="Glyco_hydro_36_N"/>
</dbReference>
<dbReference type="CDD" id="cd14791">
    <property type="entry name" value="GH36"/>
    <property type="match status" value="1"/>
</dbReference>
<sequence>MTNYVLVNEDTKEFHLTNGKISYIFRVMEETNVLEQLYVGKAIRHRSSFAHLIEREVRPSNNLKVDNYTTSLEHIKQEMPAYGTTDFRYPAIELRYPDGDHISHFEYQAYSVVEGKKKIIGMPSTFATSNEATTLEIQLKDRYSDVILTLSYTVFHELSVITRHATLENQGTHSVRVERLMSLNIDFPTADYDFVHLHGAWAREAQVERKELITGVQNISSTRGASSHAHNPFFALAKKDATEHRGEVFGFSFVYSGNFLAQVEVDTYNVTRAMMGINPHQFEWKLDAGETFTTPEAVMVYSEKGLNGMSQIFHTLYREQLINPKWAKRERPILINNWEATYFDFDEAKILEIAGDAKSLGIDLFVLDDGWFGKRDDDSSSLGNWAVDKEKLPNGIVGLAQKIHAMDLKFGLWFEPEMVSVGTPIHDAHPEWVIGHPEKNISHGRNQYVLDFSRPEVVENIFDQMDAILSSNEIDYIKWDMNRYISEAYSQNLPAEKQREVMHRYILGVYALYEKILAKYPDLLIESCAGGGGRFDPGLLYYAPQTWTSDDTDAVERLKIQYGTSFIYPLSAIGSHVSEVPNHQVARTTSLKMRGDVAAFGTFGYELDSTKLNETDKKIIKAQIKQVKEWQQLIHQGTFYRLKSPFEENVTAWMVVSLDQTEALVGVYQVLAKPNPVYERIQLKGLKEDKLYRINEDEVLRYGDDLMQAGLILGENYIGRAHEYWSREMPGDYASRIYHLKEK</sequence>
<evidence type="ECO:0000256" key="1">
    <source>
        <dbReference type="ARBA" id="ARBA00001255"/>
    </source>
</evidence>
<dbReference type="EC" id="3.2.1.22" evidence="3 6"/>
<dbReference type="SUPFAM" id="SSF51445">
    <property type="entry name" value="(Trans)glycosidases"/>
    <property type="match status" value="1"/>
</dbReference>
<dbReference type="Pfam" id="PF16875">
    <property type="entry name" value="Glyco_hydro_36N"/>
    <property type="match status" value="1"/>
</dbReference>
<feature type="domain" description="Glycosyl hydrolase family 36 C-terminal" evidence="7">
    <location>
        <begin position="651"/>
        <end position="740"/>
    </location>
</feature>
<comment type="caution">
    <text evidence="9">The sequence shown here is derived from an EMBL/GenBank/DDBJ whole genome shotgun (WGS) entry which is preliminary data.</text>
</comment>
<evidence type="ECO:0000313" key="10">
    <source>
        <dbReference type="Proteomes" id="UP000638836"/>
    </source>
</evidence>
<dbReference type="PANTHER" id="PTHR43053">
    <property type="entry name" value="GLYCOSIDASE FAMILY 31"/>
    <property type="match status" value="1"/>
</dbReference>
<keyword evidence="5 6" id="KW-0326">Glycosidase</keyword>